<comment type="caution">
    <text evidence="4">The sequence shown here is derived from an EMBL/GenBank/DDBJ whole genome shotgun (WGS) entry which is preliminary data.</text>
</comment>
<feature type="domain" description="Reverse transcriptase Ty1/copia-type" evidence="3">
    <location>
        <begin position="771"/>
        <end position="898"/>
    </location>
</feature>
<dbReference type="EMBL" id="BKCJ010002046">
    <property type="protein sequence ID" value="GEU45870.1"/>
    <property type="molecule type" value="Genomic_DNA"/>
</dbReference>
<feature type="coiled-coil region" evidence="1">
    <location>
        <begin position="1359"/>
        <end position="1408"/>
    </location>
</feature>
<evidence type="ECO:0000256" key="1">
    <source>
        <dbReference type="SAM" id="Coils"/>
    </source>
</evidence>
<gene>
    <name evidence="4" type="ORF">Tci_017848</name>
</gene>
<reference evidence="4" key="1">
    <citation type="journal article" date="2019" name="Sci. Rep.">
        <title>Draft genome of Tanacetum cinerariifolium, the natural source of mosquito coil.</title>
        <authorList>
            <person name="Yamashiro T."/>
            <person name="Shiraishi A."/>
            <person name="Satake H."/>
            <person name="Nakayama K."/>
        </authorList>
    </citation>
    <scope>NUCLEOTIDE SEQUENCE</scope>
</reference>
<proteinExistence type="predicted"/>
<name>A0A6L2KB01_TANCI</name>
<organism evidence="4">
    <name type="scientific">Tanacetum cinerariifolium</name>
    <name type="common">Dalmatian daisy</name>
    <name type="synonym">Chrysanthemum cinerariifolium</name>
    <dbReference type="NCBI Taxonomy" id="118510"/>
    <lineage>
        <taxon>Eukaryota</taxon>
        <taxon>Viridiplantae</taxon>
        <taxon>Streptophyta</taxon>
        <taxon>Embryophyta</taxon>
        <taxon>Tracheophyta</taxon>
        <taxon>Spermatophyta</taxon>
        <taxon>Magnoliopsida</taxon>
        <taxon>eudicotyledons</taxon>
        <taxon>Gunneridae</taxon>
        <taxon>Pentapetalae</taxon>
        <taxon>asterids</taxon>
        <taxon>campanulids</taxon>
        <taxon>Asterales</taxon>
        <taxon>Asteraceae</taxon>
        <taxon>Asteroideae</taxon>
        <taxon>Anthemideae</taxon>
        <taxon>Anthemidinae</taxon>
        <taxon>Tanacetum</taxon>
    </lineage>
</organism>
<evidence type="ECO:0000256" key="2">
    <source>
        <dbReference type="SAM" id="MobiDB-lite"/>
    </source>
</evidence>
<dbReference type="InterPro" id="IPR013103">
    <property type="entry name" value="RVT_2"/>
</dbReference>
<dbReference type="Pfam" id="PF07727">
    <property type="entry name" value="RVT_2"/>
    <property type="match status" value="1"/>
</dbReference>
<sequence length="1875" mass="209338">MNGDSPAPTRIIEGVLQPVTPITIEQKLARKNELKACGTLLMTLPDKHQLKFNSHKDTKTLMEAIEKRMSLSQEDVNLKFLQSLPSKRKTHTLIWRNKADLEEQSLDDLFNSLKIDEAEFKHSSSTGTTTQNLAFVSSSNTDSTTELVSTAANVSAICANMSVSSLPNIDSLSNARTRGNLGANGPTSLGFDISKVECYTSTGRDILQGSVEEEPANYALMAFSSSSSSDNEVVSCSKACSKVYAQLHSQYDKLTADFCKLRFDVISYQTGVESVEARLLVYKQNESVFEEDIKLLNLEVRLRDNALVTLRQILEKAEQEKDDLKLKLEKFQTSSKKLTELLANSDESCPPSSLYDSFQPSDGYHAVPPPYTGTFMPPKPDLVFNTVPTNVETGHPTFTSTEQVKSPRLSVQHVETSILADTPKPASPQPTILTQSKPVSITDVRPISAAMPKSKVTQPRHATPIITKTNSTIRRLLTRSPSLKVRNSPPRVTAVKAAVVSAAQGKGGKTGCHVQAGNTVHCTVFQMRYRDGGNPQHALKDKGVIDSGCSRHMTGNMSYLFDFKELNGGYVAFGVNVSPSSSAQSKKQYDKTKKEAKGKSPIESFTGYKDLSVEYEDYSDNNINEVNAAGTLVPTVGKISPNSTNTFSAAGPSNAAASLTHGKSSFIDASQLPDDPDMLKLKDITYFDYEDDVGAEADFNNLETSITISSIPTTRVHKDHPVTQIIGNLSSATQTRSMTRVAKDQGGLSQMFNDDFHTCMFAYFLSQEEPKRVFRNKKDERGIVIRNKARLVAQGHTQEEVIDYEQVFAPVARIEAIRLFLAYASFMGFMVYQMDVESAFLYETIVEEVYVYQPPAFEDPNHPDKVYKVVKAFYGLHQAPRACHDKYVAEILKKFRLTGRKSASTPIDTEKPLLKDPDDQTVSGKDSSNSLMADNLPKIVWYSTHNVTLMKSWLVQKQKALGQAATGKEISNPFTAGVNTPRNDEDRLELMELKIFLLPKVEKVRIRVSVVDLQVSVVRHMLMISIKYALTVNPNIYVSCIKQFWTTVAVKKVNDVMRLQALVDKKKVVVTEAMIKEAVPFGGCRGSSMASAIICSSLGRKFNLSKYIFDNLNSKLLRKEMLMGMMKLLNAGDAAEGDVGATHGKVPTVAEEPFILSPIPPTQTPQPPQDIPLTSQRVKKLERRNKVRVLKLRRLQKVGTSQRVETSDETVMDNESNQKRMIAEMDQNADVVLKDDKKDDREVDDAVKDVHVEKSAQYQGRKAESKAEIYKIDLDHANKFLSMQEDETKPVEIKAKDDPAVKKYQALKRKPQTKAQAKKNMMLYLKNVASFKMDYFKGMSYDDVHPIFEAKFNSNVAFLLKIKEQIEEDENRALQSLNETPAGRAAKRRKLNEEVKELKRHLQIVLNKDDDVYIEATLLARKVPVVDYQIIELNNKPYYKIIRADDTHQLYPKNFSDDFLLVTLRAMLKKPDIHAQIWRNQRSVHGPAKVKGWKLLESCGVQIITFTTTQLILLVERKYPLTRFTLDQMLNAFMFTAITMIDLLSSVTAFFIRALNWLVSQVCVVYGNSVFESEKERGRAVKEKQSTLTYVLVMGCLRVEEMTTSMFSGDTNKSSLHAYRYAIATDSVKLNDDGVKLVKHNLNNKAAMDGDIRSANVASWINNGMQDENVGIPINEEPSRNVSSTTRKTVNFRTLISPARNEADVVFPLVSIRAISERFENTTYGFSLGKRVAYLVVANYGGLIAIATKLGTPSMLGSYTSHVCMQSCGRSSYARAMIELRIDLKLIVFGHVLDKYPKNIRLNVVKNLKTPRQATRVVQIGPKVVTKGNEDSKSKEEVLFHETANLMALTSLKGGSDRGYGTIACWNNGEKQIGR</sequence>
<accession>A0A6L2KB01</accession>
<feature type="coiled-coil region" evidence="1">
    <location>
        <begin position="307"/>
        <end position="334"/>
    </location>
</feature>
<evidence type="ECO:0000313" key="4">
    <source>
        <dbReference type="EMBL" id="GEU45870.1"/>
    </source>
</evidence>
<protein>
    <recommendedName>
        <fullName evidence="3">Reverse transcriptase Ty1/copia-type domain-containing protein</fullName>
    </recommendedName>
</protein>
<feature type="compositionally biased region" description="Basic and acidic residues" evidence="2">
    <location>
        <begin position="908"/>
        <end position="918"/>
    </location>
</feature>
<feature type="region of interest" description="Disordered" evidence="2">
    <location>
        <begin position="903"/>
        <end position="928"/>
    </location>
</feature>
<keyword evidence="1" id="KW-0175">Coiled coil</keyword>
<evidence type="ECO:0000259" key="3">
    <source>
        <dbReference type="Pfam" id="PF07727"/>
    </source>
</evidence>